<name>A0A1Y1V799_9FUNG</name>
<dbReference type="EMBL" id="MCFH01000025">
    <property type="protein sequence ID" value="ORX48939.1"/>
    <property type="molecule type" value="Genomic_DNA"/>
</dbReference>
<evidence type="ECO:0000313" key="4">
    <source>
        <dbReference type="Proteomes" id="UP000193719"/>
    </source>
</evidence>
<feature type="compositionally biased region" description="Polar residues" evidence="1">
    <location>
        <begin position="133"/>
        <end position="151"/>
    </location>
</feature>
<reference evidence="3 4" key="1">
    <citation type="submission" date="2016-08" db="EMBL/GenBank/DDBJ databases">
        <title>Genomes of anaerobic fungi encode conserved fungal cellulosomes for biomass hydrolysis.</title>
        <authorList>
            <consortium name="DOE Joint Genome Institute"/>
            <person name="Haitjema C.H."/>
            <person name="Gilmore S.P."/>
            <person name="Henske J.K."/>
            <person name="Solomon K.V."/>
            <person name="De Groot R."/>
            <person name="Kuo A."/>
            <person name="Mondo S.J."/>
            <person name="Salamov A.A."/>
            <person name="Labutti K."/>
            <person name="Zhao Z."/>
            <person name="Chiniquy J."/>
            <person name="Barry K."/>
            <person name="Brewer H.M."/>
            <person name="Purvine S.O."/>
            <person name="Wright A.T."/>
            <person name="Boxma B."/>
            <person name="Van Alen T."/>
            <person name="Hackstein J.H."/>
            <person name="Baker S.E."/>
            <person name="Grigoriev I.V."/>
            <person name="O'Malley M.A."/>
        </authorList>
    </citation>
    <scope>NUCLEOTIDE SEQUENCE [LARGE SCALE GENOMIC DNA]</scope>
    <source>
        <strain evidence="4">finn</strain>
    </source>
</reference>
<reference evidence="3 4" key="2">
    <citation type="submission" date="2016-08" db="EMBL/GenBank/DDBJ databases">
        <title>Pervasive Adenine N6-methylation of Active Genes in Fungi.</title>
        <authorList>
            <consortium name="DOE Joint Genome Institute"/>
            <person name="Mondo S.J."/>
            <person name="Dannebaum R.O."/>
            <person name="Kuo R.C."/>
            <person name="Labutti K."/>
            <person name="Haridas S."/>
            <person name="Kuo A."/>
            <person name="Salamov A."/>
            <person name="Ahrendt S.R."/>
            <person name="Lipzen A."/>
            <person name="Sullivan W."/>
            <person name="Andreopoulos W.B."/>
            <person name="Clum A."/>
            <person name="Lindquist E."/>
            <person name="Daum C."/>
            <person name="Ramamoorthy G.K."/>
            <person name="Gryganskyi A."/>
            <person name="Culley D."/>
            <person name="Magnuson J.K."/>
            <person name="James T.Y."/>
            <person name="O'Malley M.A."/>
            <person name="Stajich J.E."/>
            <person name="Spatafora J.W."/>
            <person name="Visel A."/>
            <person name="Grigoriev I.V."/>
        </authorList>
    </citation>
    <scope>NUCLEOTIDE SEQUENCE [LARGE SCALE GENOMIC DNA]</scope>
    <source>
        <strain evidence="4">finn</strain>
    </source>
</reference>
<organism evidence="3 4">
    <name type="scientific">Piromyces finnis</name>
    <dbReference type="NCBI Taxonomy" id="1754191"/>
    <lineage>
        <taxon>Eukaryota</taxon>
        <taxon>Fungi</taxon>
        <taxon>Fungi incertae sedis</taxon>
        <taxon>Chytridiomycota</taxon>
        <taxon>Chytridiomycota incertae sedis</taxon>
        <taxon>Neocallimastigomycetes</taxon>
        <taxon>Neocallimastigales</taxon>
        <taxon>Neocallimastigaceae</taxon>
        <taxon>Piromyces</taxon>
    </lineage>
</organism>
<evidence type="ECO:0000313" key="3">
    <source>
        <dbReference type="EMBL" id="ORX48939.1"/>
    </source>
</evidence>
<feature type="signal peptide" evidence="2">
    <location>
        <begin position="1"/>
        <end position="19"/>
    </location>
</feature>
<feature type="region of interest" description="Disordered" evidence="1">
    <location>
        <begin position="133"/>
        <end position="170"/>
    </location>
</feature>
<comment type="caution">
    <text evidence="3">The sequence shown here is derived from an EMBL/GenBank/DDBJ whole genome shotgun (WGS) entry which is preliminary data.</text>
</comment>
<evidence type="ECO:0000256" key="1">
    <source>
        <dbReference type="SAM" id="MobiDB-lite"/>
    </source>
</evidence>
<feature type="compositionally biased region" description="Low complexity" evidence="1">
    <location>
        <begin position="152"/>
        <end position="170"/>
    </location>
</feature>
<accession>A0A1Y1V799</accession>
<keyword evidence="4" id="KW-1185">Reference proteome</keyword>
<feature type="chain" id="PRO_5012530761" evidence="2">
    <location>
        <begin position="20"/>
        <end position="190"/>
    </location>
</feature>
<gene>
    <name evidence="3" type="ORF">BCR36DRAFT_412948</name>
</gene>
<dbReference type="AlphaFoldDB" id="A0A1Y1V799"/>
<sequence>MKFLIKALLLVISIAEINGRAIKLTQKCEAALENLKNDEKFFNCEKAILNEDVSTACSYCTKLSFTKEVETYCSSNPNDKFMLDESEKGIEIINESFKKLCKYPSEFKESLKEYNSSIKNDSYDYSTYTNTTVNGSPDNTATTNLNNVIPENNNTNAQSNTNNSDATSSSSKLSYSLVTAFVLVAFNFLL</sequence>
<proteinExistence type="predicted"/>
<keyword evidence="2" id="KW-0732">Signal</keyword>
<dbReference type="Proteomes" id="UP000193719">
    <property type="component" value="Unassembled WGS sequence"/>
</dbReference>
<protein>
    <submittedName>
        <fullName evidence="3">Uncharacterized protein</fullName>
    </submittedName>
</protein>
<evidence type="ECO:0000256" key="2">
    <source>
        <dbReference type="SAM" id="SignalP"/>
    </source>
</evidence>